<proteinExistence type="inferred from homology"/>
<evidence type="ECO:0000313" key="12">
    <source>
        <dbReference type="EMBL" id="VAW14539.1"/>
    </source>
</evidence>
<dbReference type="PANTHER" id="PTHR32472">
    <property type="entry name" value="DNA REPAIR PROTEIN RADA"/>
    <property type="match status" value="1"/>
</dbReference>
<evidence type="ECO:0000256" key="6">
    <source>
        <dbReference type="ARBA" id="ARBA00022833"/>
    </source>
</evidence>
<evidence type="ECO:0000259" key="11">
    <source>
        <dbReference type="PROSITE" id="PS50162"/>
    </source>
</evidence>
<evidence type="ECO:0000256" key="3">
    <source>
        <dbReference type="ARBA" id="ARBA00022763"/>
    </source>
</evidence>
<dbReference type="GO" id="GO:0003684">
    <property type="term" value="F:damaged DNA binding"/>
    <property type="evidence" value="ECO:0007669"/>
    <property type="project" value="InterPro"/>
</dbReference>
<dbReference type="SMART" id="SM00382">
    <property type="entry name" value="AAA"/>
    <property type="match status" value="1"/>
</dbReference>
<accession>A0A3B0TQN4</accession>
<keyword evidence="4" id="KW-0863">Zinc-finger</keyword>
<keyword evidence="5" id="KW-0378">Hydrolase</keyword>
<dbReference type="SUPFAM" id="SSF54211">
    <property type="entry name" value="Ribosomal protein S5 domain 2-like"/>
    <property type="match status" value="1"/>
</dbReference>
<feature type="domain" description="RecA family profile 1" evidence="11">
    <location>
        <begin position="71"/>
        <end position="222"/>
    </location>
</feature>
<dbReference type="GO" id="GO:0008270">
    <property type="term" value="F:zinc ion binding"/>
    <property type="evidence" value="ECO:0007669"/>
    <property type="project" value="UniProtKB-KW"/>
</dbReference>
<dbReference type="GO" id="GO:0005829">
    <property type="term" value="C:cytosol"/>
    <property type="evidence" value="ECO:0007669"/>
    <property type="project" value="TreeGrafter"/>
</dbReference>
<keyword evidence="3" id="KW-0227">DNA damage</keyword>
<evidence type="ECO:0000256" key="10">
    <source>
        <dbReference type="ARBA" id="ARBA00023204"/>
    </source>
</evidence>
<dbReference type="GO" id="GO:0005524">
    <property type="term" value="F:ATP binding"/>
    <property type="evidence" value="ECO:0007669"/>
    <property type="project" value="UniProtKB-KW"/>
</dbReference>
<dbReference type="NCBIfam" id="TIGR00416">
    <property type="entry name" value="sms"/>
    <property type="match status" value="1"/>
</dbReference>
<dbReference type="FunFam" id="3.40.50.300:FF:000050">
    <property type="entry name" value="DNA repair protein RadA"/>
    <property type="match status" value="1"/>
</dbReference>
<evidence type="ECO:0000256" key="1">
    <source>
        <dbReference type="ARBA" id="ARBA00022723"/>
    </source>
</evidence>
<dbReference type="Pfam" id="PF13481">
    <property type="entry name" value="AAA_25"/>
    <property type="match status" value="1"/>
</dbReference>
<evidence type="ECO:0000256" key="8">
    <source>
        <dbReference type="ARBA" id="ARBA00023016"/>
    </source>
</evidence>
<dbReference type="InterPro" id="IPR020588">
    <property type="entry name" value="RecA_ATP-bd"/>
</dbReference>
<keyword evidence="10" id="KW-0234">DNA repair</keyword>
<evidence type="ECO:0000256" key="4">
    <source>
        <dbReference type="ARBA" id="ARBA00022771"/>
    </source>
</evidence>
<evidence type="ECO:0000256" key="7">
    <source>
        <dbReference type="ARBA" id="ARBA00022840"/>
    </source>
</evidence>
<dbReference type="SUPFAM" id="SSF52540">
    <property type="entry name" value="P-loop containing nucleoside triphosphate hydrolases"/>
    <property type="match status" value="1"/>
</dbReference>
<dbReference type="GO" id="GO:0016787">
    <property type="term" value="F:hydrolase activity"/>
    <property type="evidence" value="ECO:0007669"/>
    <property type="project" value="UniProtKB-KW"/>
</dbReference>
<dbReference type="PRINTS" id="PR01874">
    <property type="entry name" value="DNAREPAIRADA"/>
</dbReference>
<sequence>MARATTQFVCQSCGSRTGKWAGRCDNCGEWNTIAEEAARAPGIAAAAPRLGGRRGRGRLIELSDLQSGTQTVTRLATGIAEFDRVVGGGIVPGSALLLGGDPGIGKSTLLLQVAAMVASAKRRVTYISGEESPDQVRLRAQRLGVETAAVELGAATSVADILTTLETGPVPPSLVIIDSIQTMWDDMVESAPGTVAQVRASSQSLIRFAKERDTAVVLVGHVTKDGQIAGPRVVEHMVDAVLYFEGDRGHRFRILRGVKNRFGPTDEIGVFEMTGAGLGQVENPSALFIGGRDEGAPGAAVFAGIEGTRPILVEIQALVAPSSLGTPRRAVVGADASRLAMIIAVLEARCGVSMAGQDVYLNIAGGLRIFEPAADLAVAAALLSSLTGAALPMGAIHFGEISLSGAVRPVAQPGARLKEAKKLGFSAAIIPVADQSNGDRPAGLDITTIEDLAALVGRIAAAGSQENDRT</sequence>
<dbReference type="GO" id="GO:0000725">
    <property type="term" value="P:recombinational repair"/>
    <property type="evidence" value="ECO:0007669"/>
    <property type="project" value="TreeGrafter"/>
</dbReference>
<dbReference type="InterPro" id="IPR014721">
    <property type="entry name" value="Ribsml_uS5_D2-typ_fold_subgr"/>
</dbReference>
<dbReference type="PROSITE" id="PS50162">
    <property type="entry name" value="RECA_2"/>
    <property type="match status" value="1"/>
</dbReference>
<name>A0A3B0TQN4_9ZZZZ</name>
<dbReference type="InterPro" id="IPR020568">
    <property type="entry name" value="Ribosomal_Su5_D2-typ_SF"/>
</dbReference>
<dbReference type="Gene3D" id="3.40.50.300">
    <property type="entry name" value="P-loop containing nucleotide triphosphate hydrolases"/>
    <property type="match status" value="1"/>
</dbReference>
<reference evidence="12" key="1">
    <citation type="submission" date="2018-06" db="EMBL/GenBank/DDBJ databases">
        <authorList>
            <person name="Zhirakovskaya E."/>
        </authorList>
    </citation>
    <scope>NUCLEOTIDE SEQUENCE</scope>
</reference>
<protein>
    <submittedName>
        <fullName evidence="12">DNA repair protein RadA</fullName>
    </submittedName>
</protein>
<keyword evidence="6" id="KW-0862">Zinc</keyword>
<dbReference type="InterPro" id="IPR003593">
    <property type="entry name" value="AAA+_ATPase"/>
</dbReference>
<keyword evidence="1" id="KW-0479">Metal-binding</keyword>
<dbReference type="Pfam" id="PF13541">
    <property type="entry name" value="ChlI"/>
    <property type="match status" value="1"/>
</dbReference>
<evidence type="ECO:0000256" key="9">
    <source>
        <dbReference type="ARBA" id="ARBA00023125"/>
    </source>
</evidence>
<dbReference type="HAMAP" id="MF_01498">
    <property type="entry name" value="RadA_bact"/>
    <property type="match status" value="1"/>
</dbReference>
<keyword evidence="9" id="KW-0238">DNA-binding</keyword>
<evidence type="ECO:0000256" key="2">
    <source>
        <dbReference type="ARBA" id="ARBA00022741"/>
    </source>
</evidence>
<gene>
    <name evidence="12" type="ORF">MNBD_ALPHA09-977</name>
</gene>
<keyword evidence="2" id="KW-0547">Nucleotide-binding</keyword>
<keyword evidence="7" id="KW-0067">ATP-binding</keyword>
<dbReference type="InterPro" id="IPR004504">
    <property type="entry name" value="DNA_repair_RadA"/>
</dbReference>
<dbReference type="GO" id="GO:0140664">
    <property type="term" value="F:ATP-dependent DNA damage sensor activity"/>
    <property type="evidence" value="ECO:0007669"/>
    <property type="project" value="InterPro"/>
</dbReference>
<organism evidence="12">
    <name type="scientific">hydrothermal vent metagenome</name>
    <dbReference type="NCBI Taxonomy" id="652676"/>
    <lineage>
        <taxon>unclassified sequences</taxon>
        <taxon>metagenomes</taxon>
        <taxon>ecological metagenomes</taxon>
    </lineage>
</organism>
<dbReference type="Gene3D" id="3.30.230.10">
    <property type="match status" value="1"/>
</dbReference>
<dbReference type="Pfam" id="PF18073">
    <property type="entry name" value="Zn_ribbon_LapB"/>
    <property type="match status" value="1"/>
</dbReference>
<dbReference type="InterPro" id="IPR041166">
    <property type="entry name" value="Rubredoxin_2"/>
</dbReference>
<dbReference type="CDD" id="cd01121">
    <property type="entry name" value="RadA_SMS_N"/>
    <property type="match status" value="1"/>
</dbReference>
<evidence type="ECO:0000256" key="5">
    <source>
        <dbReference type="ARBA" id="ARBA00022801"/>
    </source>
</evidence>
<dbReference type="EMBL" id="UOEM01000075">
    <property type="protein sequence ID" value="VAW14539.1"/>
    <property type="molecule type" value="Genomic_DNA"/>
</dbReference>
<dbReference type="AlphaFoldDB" id="A0A3B0TQN4"/>
<keyword evidence="8" id="KW-0346">Stress response</keyword>
<dbReference type="InterPro" id="IPR027417">
    <property type="entry name" value="P-loop_NTPase"/>
</dbReference>
<dbReference type="PANTHER" id="PTHR32472:SF10">
    <property type="entry name" value="DNA REPAIR PROTEIN RADA-LIKE PROTEIN"/>
    <property type="match status" value="1"/>
</dbReference>